<sequence length="73" mass="8490">MKKGVIDEESDKTIDDFIYVKDNKLYFDESNVDVCIIDGQHRLGGFKYADDCFKDRYEMIVTFLIGLTPTEQV</sequence>
<keyword evidence="2" id="KW-1185">Reference proteome</keyword>
<accession>A0A397R0J8</accession>
<gene>
    <name evidence="1" type="ORF">EI71_01610</name>
</gene>
<evidence type="ECO:0000313" key="2">
    <source>
        <dbReference type="Proteomes" id="UP000266506"/>
    </source>
</evidence>
<dbReference type="RefSeq" id="WP_211321081.1">
    <property type="nucleotide sequence ID" value="NZ_QXEV01000023.1"/>
</dbReference>
<dbReference type="InParanoid" id="A0A397R0J8"/>
<name>A0A397R0J8_9MOLU</name>
<reference evidence="1 2" key="1">
    <citation type="submission" date="2018-08" db="EMBL/GenBank/DDBJ databases">
        <title>Genomic Encyclopedia of Archaeal and Bacterial Type Strains, Phase II (KMG-II): from individual species to whole genera.</title>
        <authorList>
            <person name="Goeker M."/>
        </authorList>
    </citation>
    <scope>NUCLEOTIDE SEQUENCE [LARGE SCALE GENOMIC DNA]</scope>
    <source>
        <strain evidence="1 2">ATCC 27112</strain>
    </source>
</reference>
<dbReference type="Proteomes" id="UP000266506">
    <property type="component" value="Unassembled WGS sequence"/>
</dbReference>
<dbReference type="AlphaFoldDB" id="A0A397R0J8"/>
<protein>
    <recommendedName>
        <fullName evidence="3">DGQHR domain-containing protein</fullName>
    </recommendedName>
</protein>
<evidence type="ECO:0000313" key="1">
    <source>
        <dbReference type="EMBL" id="RIA66499.1"/>
    </source>
</evidence>
<organism evidence="1 2">
    <name type="scientific">Anaeroplasma bactoclasticum</name>
    <dbReference type="NCBI Taxonomy" id="2088"/>
    <lineage>
        <taxon>Bacteria</taxon>
        <taxon>Bacillati</taxon>
        <taxon>Mycoplasmatota</taxon>
        <taxon>Mollicutes</taxon>
        <taxon>Anaeroplasmatales</taxon>
        <taxon>Anaeroplasmataceae</taxon>
        <taxon>Anaeroplasma</taxon>
    </lineage>
</organism>
<evidence type="ECO:0008006" key="3">
    <source>
        <dbReference type="Google" id="ProtNLM"/>
    </source>
</evidence>
<comment type="caution">
    <text evidence="1">The sequence shown here is derived from an EMBL/GenBank/DDBJ whole genome shotgun (WGS) entry which is preliminary data.</text>
</comment>
<proteinExistence type="predicted"/>
<dbReference type="EMBL" id="QXEV01000023">
    <property type="protein sequence ID" value="RIA66499.1"/>
    <property type="molecule type" value="Genomic_DNA"/>
</dbReference>